<sequence length="427" mass="48672">MSIHNLVAHYLKEKNLHHTLRKFEEEVGVPISSDVDDLPTKESLEEIVNDRSNFKQLTDGVSDKLHIDEISDDELREISDKQLVPWSTPYPQNSESAIGNQIINGLVISSEIFCDDMLLLGSADNKFYMIDLKTKKIVKEETNLIGRVVIKKIVSIENSNKVILVGMDGNIWIFEIQNDEISPITNLKTHQKLISDVKYISVQERNYIVSMGWDFMIKVTEFTKNQLVPVAQYKLPIQGSCIDVTNYQDKLVIVIGKNDYTFLEVYTLEEAEIVPVYKISLNDAEFLSSIFSPRCIKIFNHQYPLIAVGTSHEPYMRLIVVSLKEFPKITPSKNMTTKRNQILKNLSTMSPQDKYSTAMIEWRQDGSGVWVIGEDGVIRGVDLVSHHVIAELEAHQGRIKSYVSGNQHAREVIVTCGTDRKVRVWNC</sequence>
<dbReference type="PROSITE" id="PS50082">
    <property type="entry name" value="WD_REPEATS_2"/>
    <property type="match status" value="1"/>
</dbReference>
<dbReference type="PROSITE" id="PS50896">
    <property type="entry name" value="LISH"/>
    <property type="match status" value="1"/>
</dbReference>
<dbReference type="InterPro" id="IPR019775">
    <property type="entry name" value="WD40_repeat_CS"/>
</dbReference>
<dbReference type="InterPro" id="IPR006594">
    <property type="entry name" value="LisH"/>
</dbReference>
<evidence type="ECO:0000256" key="3">
    <source>
        <dbReference type="PROSITE-ProRule" id="PRU00221"/>
    </source>
</evidence>
<name>A0A1E4RSW3_9ASCO</name>
<dbReference type="InterPro" id="IPR001680">
    <property type="entry name" value="WD40_rpt"/>
</dbReference>
<dbReference type="OrthoDB" id="1932312at2759"/>
<dbReference type="PROSITE" id="PS50294">
    <property type="entry name" value="WD_REPEATS_REGION"/>
    <property type="match status" value="1"/>
</dbReference>
<reference evidence="5" key="1">
    <citation type="submission" date="2016-05" db="EMBL/GenBank/DDBJ databases">
        <title>Comparative genomics of biotechnologically important yeasts.</title>
        <authorList>
            <consortium name="DOE Joint Genome Institute"/>
            <person name="Riley R."/>
            <person name="Haridas S."/>
            <person name="Wolfe K.H."/>
            <person name="Lopes M.R."/>
            <person name="Hittinger C.T."/>
            <person name="Goker M."/>
            <person name="Salamov A."/>
            <person name="Wisecaver J."/>
            <person name="Long T.M."/>
            <person name="Aerts A.L."/>
            <person name="Barry K."/>
            <person name="Choi C."/>
            <person name="Clum A."/>
            <person name="Coughlan A.Y."/>
            <person name="Deshpande S."/>
            <person name="Douglass A.P."/>
            <person name="Hanson S.J."/>
            <person name="Klenk H.-P."/>
            <person name="Labutti K."/>
            <person name="Lapidus A."/>
            <person name="Lindquist E."/>
            <person name="Lipzen A."/>
            <person name="Meier-Kolthoff J.P."/>
            <person name="Ohm R.A."/>
            <person name="Otillar R.P."/>
            <person name="Pangilinan J."/>
            <person name="Peng Y."/>
            <person name="Rokas A."/>
            <person name="Rosa C.A."/>
            <person name="Scheuner C."/>
            <person name="Sibirny A.A."/>
            <person name="Slot J.C."/>
            <person name="Stielow J.B."/>
            <person name="Sun H."/>
            <person name="Kurtzman C.P."/>
            <person name="Blackwell M."/>
            <person name="Grigoriev I.V."/>
            <person name="Jeffries T.W."/>
        </authorList>
    </citation>
    <scope>NUCLEOTIDE SEQUENCE [LARGE SCALE GENOMIC DNA]</scope>
    <source>
        <strain evidence="5">NRRL Y-1933</strain>
    </source>
</reference>
<keyword evidence="5" id="KW-1185">Reference proteome</keyword>
<keyword evidence="1 3" id="KW-0853">WD repeat</keyword>
<dbReference type="PANTHER" id="PTHR10971">
    <property type="entry name" value="MRNA EXPORT FACTOR AND BUB3"/>
    <property type="match status" value="1"/>
</dbReference>
<keyword evidence="2" id="KW-0677">Repeat</keyword>
<dbReference type="Proteomes" id="UP000095085">
    <property type="component" value="Unassembled WGS sequence"/>
</dbReference>
<dbReference type="InterPro" id="IPR015943">
    <property type="entry name" value="WD40/YVTN_repeat-like_dom_sf"/>
</dbReference>
<evidence type="ECO:0000256" key="1">
    <source>
        <dbReference type="ARBA" id="ARBA00022574"/>
    </source>
</evidence>
<dbReference type="EMBL" id="KV454538">
    <property type="protein sequence ID" value="ODV70350.1"/>
    <property type="molecule type" value="Genomic_DNA"/>
</dbReference>
<evidence type="ECO:0000256" key="2">
    <source>
        <dbReference type="ARBA" id="ARBA00022737"/>
    </source>
</evidence>
<dbReference type="Gene3D" id="2.130.10.10">
    <property type="entry name" value="YVTN repeat-like/Quinoprotein amine dehydrogenase"/>
    <property type="match status" value="2"/>
</dbReference>
<organism evidence="4 5">
    <name type="scientific">Hyphopichia burtonii NRRL Y-1933</name>
    <dbReference type="NCBI Taxonomy" id="984485"/>
    <lineage>
        <taxon>Eukaryota</taxon>
        <taxon>Fungi</taxon>
        <taxon>Dikarya</taxon>
        <taxon>Ascomycota</taxon>
        <taxon>Saccharomycotina</taxon>
        <taxon>Pichiomycetes</taxon>
        <taxon>Debaryomycetaceae</taxon>
        <taxon>Hyphopichia</taxon>
    </lineage>
</organism>
<accession>A0A1E4RSW3</accession>
<dbReference type="STRING" id="984485.A0A1E4RSW3"/>
<dbReference type="AlphaFoldDB" id="A0A1E4RSW3"/>
<feature type="repeat" description="WD" evidence="3">
    <location>
        <begin position="392"/>
        <end position="427"/>
    </location>
</feature>
<evidence type="ECO:0000313" key="4">
    <source>
        <dbReference type="EMBL" id="ODV70350.1"/>
    </source>
</evidence>
<dbReference type="GeneID" id="30995186"/>
<protein>
    <submittedName>
        <fullName evidence="4">WD40 repeat-like protein</fullName>
    </submittedName>
</protein>
<gene>
    <name evidence="4" type="ORF">HYPBUDRAFT_151705</name>
</gene>
<dbReference type="SUPFAM" id="SSF50978">
    <property type="entry name" value="WD40 repeat-like"/>
    <property type="match status" value="1"/>
</dbReference>
<dbReference type="PROSITE" id="PS00678">
    <property type="entry name" value="WD_REPEATS_1"/>
    <property type="match status" value="1"/>
</dbReference>
<evidence type="ECO:0000313" key="5">
    <source>
        <dbReference type="Proteomes" id="UP000095085"/>
    </source>
</evidence>
<dbReference type="RefSeq" id="XP_020079417.1">
    <property type="nucleotide sequence ID" value="XM_020220636.1"/>
</dbReference>
<dbReference type="InterPro" id="IPR036322">
    <property type="entry name" value="WD40_repeat_dom_sf"/>
</dbReference>
<dbReference type="SMART" id="SM00320">
    <property type="entry name" value="WD40"/>
    <property type="match status" value="2"/>
</dbReference>
<proteinExistence type="predicted"/>